<sequence>MPVTPSLAGSSPVNERTVDRLKVKAFATRQAMGAAAGSDVATRLKALLATKVTVRMIFAAAPSQNETLSTLAATNGIDWSRVTAFHMDEYIGLATDAPQRFGQYLRRHIFDLVRPGVVNFIDSANDAAAECRRYGDLLRAGPIDIVCLGIGENGHIAFNDPPVAKFDDAETIKVVELDDACRQQQVNDGCFPSFASVPTHALTLTIPTLMSGTHLFCSVPGPTKRNAVTRTLNGAIGTECPSTVLRRHADCTMYVDKDSYAGA</sequence>
<dbReference type="PANTHER" id="PTHR11280:SF6">
    <property type="entry name" value="GLUCOSAMINE-6-PHOSPHATE ISOMERASE NAGB"/>
    <property type="match status" value="1"/>
</dbReference>
<protein>
    <submittedName>
        <fullName evidence="2">Glucosamine-6-phosphate deaminase</fullName>
    </submittedName>
</protein>
<dbReference type="SUPFAM" id="SSF100950">
    <property type="entry name" value="NagB/RpiA/CoA transferase-like"/>
    <property type="match status" value="1"/>
</dbReference>
<dbReference type="CDD" id="cd01399">
    <property type="entry name" value="GlcN6P_deaminase"/>
    <property type="match status" value="1"/>
</dbReference>
<keyword evidence="3" id="KW-1185">Reference proteome</keyword>
<dbReference type="InterPro" id="IPR004547">
    <property type="entry name" value="Glucosamine6P_isomerase"/>
</dbReference>
<dbReference type="Proteomes" id="UP000593765">
    <property type="component" value="Chromosome"/>
</dbReference>
<dbReference type="GO" id="GO:0042802">
    <property type="term" value="F:identical protein binding"/>
    <property type="evidence" value="ECO:0007669"/>
    <property type="project" value="TreeGrafter"/>
</dbReference>
<evidence type="ECO:0000259" key="1">
    <source>
        <dbReference type="Pfam" id="PF01182"/>
    </source>
</evidence>
<dbReference type="RefSeq" id="WP_390884381.1">
    <property type="nucleotide sequence ID" value="NZ_CP063458.1"/>
</dbReference>
<dbReference type="AlphaFoldDB" id="A0A7M2X048"/>
<dbReference type="GO" id="GO:0004342">
    <property type="term" value="F:glucosamine-6-phosphate deaminase activity"/>
    <property type="evidence" value="ECO:0007669"/>
    <property type="project" value="InterPro"/>
</dbReference>
<dbReference type="GO" id="GO:0006046">
    <property type="term" value="P:N-acetylglucosamine catabolic process"/>
    <property type="evidence" value="ECO:0007669"/>
    <property type="project" value="TreeGrafter"/>
</dbReference>
<evidence type="ECO:0000313" key="3">
    <source>
        <dbReference type="Proteomes" id="UP000593765"/>
    </source>
</evidence>
<dbReference type="InterPro" id="IPR006148">
    <property type="entry name" value="Glc/Gal-6P_isomerase"/>
</dbReference>
<proteinExistence type="predicted"/>
<dbReference type="EMBL" id="CP063458">
    <property type="protein sequence ID" value="QOV91033.1"/>
    <property type="molecule type" value="Genomic_DNA"/>
</dbReference>
<accession>A0A7M2X048</accession>
<dbReference type="PANTHER" id="PTHR11280">
    <property type="entry name" value="GLUCOSAMINE-6-PHOSPHATE ISOMERASE"/>
    <property type="match status" value="1"/>
</dbReference>
<feature type="domain" description="Glucosamine/galactosamine-6-phosphate isomerase" evidence="1">
    <location>
        <begin position="28"/>
        <end position="249"/>
    </location>
</feature>
<dbReference type="Gene3D" id="3.40.50.1360">
    <property type="match status" value="1"/>
</dbReference>
<dbReference type="GO" id="GO:0005975">
    <property type="term" value="P:carbohydrate metabolic process"/>
    <property type="evidence" value="ECO:0007669"/>
    <property type="project" value="InterPro"/>
</dbReference>
<dbReference type="Pfam" id="PF01182">
    <property type="entry name" value="Glucosamine_iso"/>
    <property type="match status" value="1"/>
</dbReference>
<organism evidence="2 3">
    <name type="scientific">Humisphaera borealis</name>
    <dbReference type="NCBI Taxonomy" id="2807512"/>
    <lineage>
        <taxon>Bacteria</taxon>
        <taxon>Pseudomonadati</taxon>
        <taxon>Planctomycetota</taxon>
        <taxon>Phycisphaerae</taxon>
        <taxon>Tepidisphaerales</taxon>
        <taxon>Tepidisphaeraceae</taxon>
        <taxon>Humisphaera</taxon>
    </lineage>
</organism>
<dbReference type="GO" id="GO:0006043">
    <property type="term" value="P:glucosamine catabolic process"/>
    <property type="evidence" value="ECO:0007669"/>
    <property type="project" value="TreeGrafter"/>
</dbReference>
<name>A0A7M2X048_9BACT</name>
<dbReference type="GO" id="GO:0005737">
    <property type="term" value="C:cytoplasm"/>
    <property type="evidence" value="ECO:0007669"/>
    <property type="project" value="TreeGrafter"/>
</dbReference>
<dbReference type="GO" id="GO:0019262">
    <property type="term" value="P:N-acetylneuraminate catabolic process"/>
    <property type="evidence" value="ECO:0007669"/>
    <property type="project" value="TreeGrafter"/>
</dbReference>
<evidence type="ECO:0000313" key="2">
    <source>
        <dbReference type="EMBL" id="QOV91033.1"/>
    </source>
</evidence>
<reference evidence="2 3" key="1">
    <citation type="submission" date="2020-10" db="EMBL/GenBank/DDBJ databases">
        <title>Wide distribution of Phycisphaera-like planctomycetes from WD2101 soil group in peatlands and genome analysis of the first cultivated representative.</title>
        <authorList>
            <person name="Dedysh S.N."/>
            <person name="Beletsky A.V."/>
            <person name="Ivanova A."/>
            <person name="Kulichevskaya I.S."/>
            <person name="Suzina N.E."/>
            <person name="Philippov D.A."/>
            <person name="Rakitin A.L."/>
            <person name="Mardanov A.V."/>
            <person name="Ravin N.V."/>
        </authorList>
    </citation>
    <scope>NUCLEOTIDE SEQUENCE [LARGE SCALE GENOMIC DNA]</scope>
    <source>
        <strain evidence="2 3">M1803</strain>
    </source>
</reference>
<dbReference type="InterPro" id="IPR037171">
    <property type="entry name" value="NagB/RpiA_transferase-like"/>
</dbReference>
<dbReference type="KEGG" id="hbs:IPV69_06645"/>
<gene>
    <name evidence="2" type="ORF">IPV69_06645</name>
</gene>